<reference evidence="1 2" key="1">
    <citation type="submission" date="2021-07" db="EMBL/GenBank/DDBJ databases">
        <authorList>
            <person name="Kim M.K."/>
        </authorList>
    </citation>
    <scope>NUCLEOTIDE SEQUENCE [LARGE SCALE GENOMIC DNA]</scope>
    <source>
        <strain evidence="1 2">HLY7-15</strain>
    </source>
</reference>
<keyword evidence="2" id="KW-1185">Reference proteome</keyword>
<organism evidence="1 2">
    <name type="scientific">Pontibacter populi</name>
    <dbReference type="NCBI Taxonomy" id="890055"/>
    <lineage>
        <taxon>Bacteria</taxon>
        <taxon>Pseudomonadati</taxon>
        <taxon>Bacteroidota</taxon>
        <taxon>Cytophagia</taxon>
        <taxon>Cytophagales</taxon>
        <taxon>Hymenobacteraceae</taxon>
        <taxon>Pontibacter</taxon>
    </lineage>
</organism>
<gene>
    <name evidence="1" type="ORF">KYK27_14155</name>
</gene>
<accession>A0ABS6XDY0</accession>
<comment type="caution">
    <text evidence="1">The sequence shown here is derived from an EMBL/GenBank/DDBJ whole genome shotgun (WGS) entry which is preliminary data.</text>
</comment>
<name>A0ABS6XDY0_9BACT</name>
<evidence type="ECO:0000313" key="1">
    <source>
        <dbReference type="EMBL" id="MBW3366202.1"/>
    </source>
</evidence>
<sequence>MPRKPAGELPAGFLGNYSLWLVRAGDLGLLSGVYKHALIGAFEGSKYSISDQV</sequence>
<evidence type="ECO:0000313" key="2">
    <source>
        <dbReference type="Proteomes" id="UP000774935"/>
    </source>
</evidence>
<dbReference type="EMBL" id="JAHWXQ010000004">
    <property type="protein sequence ID" value="MBW3366202.1"/>
    <property type="molecule type" value="Genomic_DNA"/>
</dbReference>
<dbReference type="Proteomes" id="UP000774935">
    <property type="component" value="Unassembled WGS sequence"/>
</dbReference>
<dbReference type="RefSeq" id="WP_199110724.1">
    <property type="nucleotide sequence ID" value="NZ_JAHWXQ010000004.1"/>
</dbReference>
<proteinExistence type="predicted"/>
<protein>
    <submittedName>
        <fullName evidence="1">Uncharacterized protein</fullName>
    </submittedName>
</protein>